<accession>A0AAE1PHU5</accession>
<organism evidence="2 3">
    <name type="scientific">Petrolisthes manimaculis</name>
    <dbReference type="NCBI Taxonomy" id="1843537"/>
    <lineage>
        <taxon>Eukaryota</taxon>
        <taxon>Metazoa</taxon>
        <taxon>Ecdysozoa</taxon>
        <taxon>Arthropoda</taxon>
        <taxon>Crustacea</taxon>
        <taxon>Multicrustacea</taxon>
        <taxon>Malacostraca</taxon>
        <taxon>Eumalacostraca</taxon>
        <taxon>Eucarida</taxon>
        <taxon>Decapoda</taxon>
        <taxon>Pleocyemata</taxon>
        <taxon>Anomura</taxon>
        <taxon>Galatheoidea</taxon>
        <taxon>Porcellanidae</taxon>
        <taxon>Petrolisthes</taxon>
    </lineage>
</organism>
<dbReference type="AlphaFoldDB" id="A0AAE1PHU5"/>
<evidence type="ECO:0000313" key="2">
    <source>
        <dbReference type="EMBL" id="KAK4307559.1"/>
    </source>
</evidence>
<evidence type="ECO:0000256" key="1">
    <source>
        <dbReference type="SAM" id="MobiDB-lite"/>
    </source>
</evidence>
<dbReference type="Proteomes" id="UP001292094">
    <property type="component" value="Unassembled WGS sequence"/>
</dbReference>
<name>A0AAE1PHU5_9EUCA</name>
<evidence type="ECO:0000313" key="3">
    <source>
        <dbReference type="Proteomes" id="UP001292094"/>
    </source>
</evidence>
<protein>
    <submittedName>
        <fullName evidence="2">Uncharacterized protein</fullName>
    </submittedName>
</protein>
<dbReference type="EMBL" id="JAWZYT010001992">
    <property type="protein sequence ID" value="KAK4307559.1"/>
    <property type="molecule type" value="Genomic_DNA"/>
</dbReference>
<sequence>MTVKLNTYNIIYTCRLLYNIQWCMIPQRCCQRNPETPEETQRSQETQCEDLMSHKIQKPQETQIPQETQKAQERSRDFKGPRKPKRNPETQRDQEIQTPRETKRDPKTPGTSHHSPLSYYII</sequence>
<feature type="compositionally biased region" description="Basic and acidic residues" evidence="1">
    <location>
        <begin position="70"/>
        <end position="107"/>
    </location>
</feature>
<keyword evidence="3" id="KW-1185">Reference proteome</keyword>
<gene>
    <name evidence="2" type="ORF">Pmani_020703</name>
</gene>
<proteinExistence type="predicted"/>
<feature type="compositionally biased region" description="Polar residues" evidence="1">
    <location>
        <begin position="59"/>
        <end position="69"/>
    </location>
</feature>
<feature type="region of interest" description="Disordered" evidence="1">
    <location>
        <begin position="32"/>
        <end position="122"/>
    </location>
</feature>
<reference evidence="2" key="1">
    <citation type="submission" date="2023-11" db="EMBL/GenBank/DDBJ databases">
        <title>Genome assemblies of two species of porcelain crab, Petrolisthes cinctipes and Petrolisthes manimaculis (Anomura: Porcellanidae).</title>
        <authorList>
            <person name="Angst P."/>
        </authorList>
    </citation>
    <scope>NUCLEOTIDE SEQUENCE</scope>
    <source>
        <strain evidence="2">PB745_02</strain>
        <tissue evidence="2">Gill</tissue>
    </source>
</reference>
<comment type="caution">
    <text evidence="2">The sequence shown here is derived from an EMBL/GenBank/DDBJ whole genome shotgun (WGS) entry which is preliminary data.</text>
</comment>